<keyword evidence="3 11" id="KW-1134">Transmembrane beta strand</keyword>
<evidence type="ECO:0000256" key="7">
    <source>
        <dbReference type="ARBA" id="ARBA00023065"/>
    </source>
</evidence>
<evidence type="ECO:0000256" key="8">
    <source>
        <dbReference type="ARBA" id="ARBA00023077"/>
    </source>
</evidence>
<accession>A0ABU3U815</accession>
<feature type="domain" description="TonB-dependent receptor plug" evidence="14">
    <location>
        <begin position="113"/>
        <end position="218"/>
    </location>
</feature>
<organism evidence="15 16">
    <name type="scientific">Gilvirhabdus luticola</name>
    <dbReference type="NCBI Taxonomy" id="3079858"/>
    <lineage>
        <taxon>Bacteria</taxon>
        <taxon>Pseudomonadati</taxon>
        <taxon>Bacteroidota</taxon>
        <taxon>Flavobacteriia</taxon>
        <taxon>Flavobacteriales</taxon>
        <taxon>Flavobacteriaceae</taxon>
        <taxon>Gilvirhabdus</taxon>
    </lineage>
</organism>
<evidence type="ECO:0000259" key="14">
    <source>
        <dbReference type="Pfam" id="PF07715"/>
    </source>
</evidence>
<evidence type="ECO:0000256" key="1">
    <source>
        <dbReference type="ARBA" id="ARBA00004571"/>
    </source>
</evidence>
<evidence type="ECO:0000313" key="15">
    <source>
        <dbReference type="EMBL" id="MDU8886535.1"/>
    </source>
</evidence>
<evidence type="ECO:0000256" key="3">
    <source>
        <dbReference type="ARBA" id="ARBA00022452"/>
    </source>
</evidence>
<gene>
    <name evidence="15" type="ORF">RXV94_10225</name>
</gene>
<sequence length="763" mass="86108">MKFVFKTIFVIIMITTDGVNAQEVYKGKVVDIESGIALPNVSITSTEDNQTYLSNLQGEFIVPNPENYVLKKSGYIDIIIQIDKNYQIIQLSSNPLELNEVIINSDQIPKQLKKSVATVNLLSSADIQRGNSTDIAPTLNRTSGVFMQSGALNTNRITIRGIGSRNLFGTAKIRAYYKDIPLTNGSGETNIEDFELMNFSRVEIDKGASSIYGAGLGGTIHLIPQNAYLKQTNINSEFSFGSFGFTKGFINFNIGAPKRSFRGIYSNTNSDGYRKNNEYKRQTFNFNSNFYLGENNDLTFLMSYVDLFAYIPSSLNESSYKNNPSSAAFTWAQSKGYEDSKRGIFGIAWNHKYSTNLKQITSIFTSFRNAYEPRPFDILDENLLAIGMRSRIIGNTILFDNDLNWTLGTELFNDNYKYSTFENLYEDFPAGTGSVKGNQLTNFKEKRAHVNVFLETNYNLTKSTVFSIGINYNQTSYKLNEKFVISPNDPDQSGSFKFKGIVSPKFGISQEVSKNSVIYANASHGFSPITLSETLMPNGQINRDLKPETGWNIEVGTRGSIVHNRLFFNMAIYRMDIKNLLVSRRIAEDEYIGINAGKTQHDGLEVSLQYNIVNKGFFTLGSLINYTFNDYIFKEFIDEDNNFSGNELTGVPKDVFNAVIDFDSKIGLYGNVNFQYIGSMPITDGNSLYSNSYKLTNFKLGYKFNIYKQIKANLFYGLNNIFDEKYASQILINANSFNGSAPRYYYPGNPINYYAGFNVIYNF</sequence>
<evidence type="ECO:0000256" key="12">
    <source>
        <dbReference type="RuleBase" id="RU003357"/>
    </source>
</evidence>
<dbReference type="PANTHER" id="PTHR32552">
    <property type="entry name" value="FERRICHROME IRON RECEPTOR-RELATED"/>
    <property type="match status" value="1"/>
</dbReference>
<feature type="domain" description="TonB-dependent receptor-like beta-barrel" evidence="13">
    <location>
        <begin position="276"/>
        <end position="721"/>
    </location>
</feature>
<dbReference type="SUPFAM" id="SSF56935">
    <property type="entry name" value="Porins"/>
    <property type="match status" value="1"/>
</dbReference>
<comment type="caution">
    <text evidence="15">The sequence shown here is derived from an EMBL/GenBank/DDBJ whole genome shotgun (WGS) entry which is preliminary data.</text>
</comment>
<dbReference type="Gene3D" id="2.40.170.20">
    <property type="entry name" value="TonB-dependent receptor, beta-barrel domain"/>
    <property type="match status" value="1"/>
</dbReference>
<keyword evidence="9 11" id="KW-0472">Membrane</keyword>
<evidence type="ECO:0000256" key="4">
    <source>
        <dbReference type="ARBA" id="ARBA00022496"/>
    </source>
</evidence>
<comment type="similarity">
    <text evidence="11 12">Belongs to the TonB-dependent receptor family.</text>
</comment>
<dbReference type="PANTHER" id="PTHR32552:SF81">
    <property type="entry name" value="TONB-DEPENDENT OUTER MEMBRANE RECEPTOR"/>
    <property type="match status" value="1"/>
</dbReference>
<dbReference type="Pfam" id="PF07715">
    <property type="entry name" value="Plug"/>
    <property type="match status" value="1"/>
</dbReference>
<keyword evidence="10 11" id="KW-0998">Cell outer membrane</keyword>
<keyword evidence="6" id="KW-0408">Iron</keyword>
<evidence type="ECO:0000259" key="13">
    <source>
        <dbReference type="Pfam" id="PF00593"/>
    </source>
</evidence>
<comment type="subcellular location">
    <subcellularLocation>
        <location evidence="1 11">Cell outer membrane</location>
        <topology evidence="1 11">Multi-pass membrane protein</topology>
    </subcellularLocation>
</comment>
<dbReference type="Pfam" id="PF00593">
    <property type="entry name" value="TonB_dep_Rec_b-barrel"/>
    <property type="match status" value="1"/>
</dbReference>
<keyword evidence="5 11" id="KW-0812">Transmembrane</keyword>
<dbReference type="Gene3D" id="2.170.130.10">
    <property type="entry name" value="TonB-dependent receptor, plug domain"/>
    <property type="match status" value="1"/>
</dbReference>
<evidence type="ECO:0000256" key="6">
    <source>
        <dbReference type="ARBA" id="ARBA00023004"/>
    </source>
</evidence>
<dbReference type="PROSITE" id="PS52016">
    <property type="entry name" value="TONB_DEPENDENT_REC_3"/>
    <property type="match status" value="1"/>
</dbReference>
<name>A0ABU3U815_9FLAO</name>
<keyword evidence="15" id="KW-0675">Receptor</keyword>
<evidence type="ECO:0000256" key="2">
    <source>
        <dbReference type="ARBA" id="ARBA00022448"/>
    </source>
</evidence>
<evidence type="ECO:0000313" key="16">
    <source>
        <dbReference type="Proteomes" id="UP001268651"/>
    </source>
</evidence>
<dbReference type="InterPro" id="IPR036942">
    <property type="entry name" value="Beta-barrel_TonB_sf"/>
</dbReference>
<evidence type="ECO:0000256" key="9">
    <source>
        <dbReference type="ARBA" id="ARBA00023136"/>
    </source>
</evidence>
<dbReference type="RefSeq" id="WP_316662614.1">
    <property type="nucleotide sequence ID" value="NZ_JAWHTF010000005.1"/>
</dbReference>
<proteinExistence type="inferred from homology"/>
<evidence type="ECO:0000256" key="11">
    <source>
        <dbReference type="PROSITE-ProRule" id="PRU01360"/>
    </source>
</evidence>
<keyword evidence="7" id="KW-0406">Ion transport</keyword>
<keyword evidence="4" id="KW-0410">Iron transport</keyword>
<keyword evidence="16" id="KW-1185">Reference proteome</keyword>
<keyword evidence="8 12" id="KW-0798">TonB box</keyword>
<dbReference type="Proteomes" id="UP001268651">
    <property type="component" value="Unassembled WGS sequence"/>
</dbReference>
<dbReference type="InterPro" id="IPR000531">
    <property type="entry name" value="Beta-barrel_TonB"/>
</dbReference>
<dbReference type="InterPro" id="IPR012910">
    <property type="entry name" value="Plug_dom"/>
</dbReference>
<dbReference type="EMBL" id="JAWHTF010000005">
    <property type="protein sequence ID" value="MDU8886535.1"/>
    <property type="molecule type" value="Genomic_DNA"/>
</dbReference>
<keyword evidence="2 11" id="KW-0813">Transport</keyword>
<protein>
    <submittedName>
        <fullName evidence="15">TonB-dependent receptor</fullName>
    </submittedName>
</protein>
<evidence type="ECO:0000256" key="5">
    <source>
        <dbReference type="ARBA" id="ARBA00022692"/>
    </source>
</evidence>
<evidence type="ECO:0000256" key="10">
    <source>
        <dbReference type="ARBA" id="ARBA00023237"/>
    </source>
</evidence>
<reference evidence="15 16" key="1">
    <citation type="submission" date="2023-10" db="EMBL/GenBank/DDBJ databases">
        <title>Marimonas sp. nov. isolated from tidal mud flat.</title>
        <authorList>
            <person name="Jaincy N.J."/>
            <person name="Srinivasan S."/>
            <person name="Lee S.-S."/>
        </authorList>
    </citation>
    <scope>NUCLEOTIDE SEQUENCE [LARGE SCALE GENOMIC DNA]</scope>
    <source>
        <strain evidence="15 16">MJ-SS3</strain>
    </source>
</reference>
<dbReference type="InterPro" id="IPR039426">
    <property type="entry name" value="TonB-dep_rcpt-like"/>
</dbReference>
<dbReference type="InterPro" id="IPR037066">
    <property type="entry name" value="Plug_dom_sf"/>
</dbReference>